<comment type="caution">
    <text evidence="2">The sequence shown here is derived from an EMBL/GenBank/DDBJ whole genome shotgun (WGS) entry which is preliminary data.</text>
</comment>
<proteinExistence type="predicted"/>
<dbReference type="InterPro" id="IPR001387">
    <property type="entry name" value="Cro/C1-type_HTH"/>
</dbReference>
<dbReference type="CDD" id="cd00093">
    <property type="entry name" value="HTH_XRE"/>
    <property type="match status" value="1"/>
</dbReference>
<dbReference type="EMBL" id="MSKX01000002">
    <property type="protein sequence ID" value="OLO86345.1"/>
    <property type="molecule type" value="Genomic_DNA"/>
</dbReference>
<reference evidence="2 3" key="1">
    <citation type="submission" date="2016-12" db="EMBL/GenBank/DDBJ databases">
        <title>Genomic comparison of strains in the 'Actinomyces naeslundii' group.</title>
        <authorList>
            <person name="Mughal S.R."/>
            <person name="Do T."/>
            <person name="Gilbert S.C."/>
            <person name="Witherden E.A."/>
            <person name="Didelot X."/>
            <person name="Beighton D."/>
        </authorList>
    </citation>
    <scope>NUCLEOTIDE SEQUENCE [LARGE SCALE GENOMIC DNA]</scope>
    <source>
        <strain evidence="2 3">WE6B-3</strain>
    </source>
</reference>
<name>A0ABX3F276_ACTNA</name>
<evidence type="ECO:0000313" key="3">
    <source>
        <dbReference type="Proteomes" id="UP000186781"/>
    </source>
</evidence>
<feature type="domain" description="HTH cro/C1-type" evidence="1">
    <location>
        <begin position="199"/>
        <end position="234"/>
    </location>
</feature>
<dbReference type="Pfam" id="PF01381">
    <property type="entry name" value="HTH_3"/>
    <property type="match status" value="1"/>
</dbReference>
<dbReference type="InterPro" id="IPR010982">
    <property type="entry name" value="Lambda_DNA-bd_dom_sf"/>
</dbReference>
<evidence type="ECO:0000313" key="2">
    <source>
        <dbReference type="EMBL" id="OLO86345.1"/>
    </source>
</evidence>
<sequence length="319" mass="33379">MTAHTLATVAVGKARRGDILVEDLTASSARIVVNDDAGTRELTVYTTVSGFPMLADGHRQVTLPEAEAVRALAAWIAGVELPTDADEEVATCTEIEAQRVFDAIFQAAADATAPGAAADDWPVGSGDDREWTLAGPWGARLTFTARTDETGRLTGISWSGRGADGASIHNHGGVEAATAVARQWAAGLDELPALTPAGLRARRQALGLSQAELANILGVSQAAYAQWETGTRAPRNPAQVSATLADTEDQVNDLAQQLARVAKTHADHDSTRVATLTTLVNSSPVNSGGLSPALHRTATGHAYAQLRRAGYHPIIEGTR</sequence>
<organism evidence="2 3">
    <name type="scientific">Actinomyces naeslundii</name>
    <dbReference type="NCBI Taxonomy" id="1655"/>
    <lineage>
        <taxon>Bacteria</taxon>
        <taxon>Bacillati</taxon>
        <taxon>Actinomycetota</taxon>
        <taxon>Actinomycetes</taxon>
        <taxon>Actinomycetales</taxon>
        <taxon>Actinomycetaceae</taxon>
        <taxon>Actinomyces</taxon>
    </lineage>
</organism>
<protein>
    <recommendedName>
        <fullName evidence="1">HTH cro/C1-type domain-containing protein</fullName>
    </recommendedName>
</protein>
<dbReference type="RefSeq" id="WP_075409549.1">
    <property type="nucleotide sequence ID" value="NZ_MSKX01000002.1"/>
</dbReference>
<evidence type="ECO:0000259" key="1">
    <source>
        <dbReference type="PROSITE" id="PS50943"/>
    </source>
</evidence>
<dbReference type="PROSITE" id="PS50943">
    <property type="entry name" value="HTH_CROC1"/>
    <property type="match status" value="1"/>
</dbReference>
<dbReference type="Proteomes" id="UP000186781">
    <property type="component" value="Unassembled WGS sequence"/>
</dbReference>
<dbReference type="Gene3D" id="1.10.260.40">
    <property type="entry name" value="lambda repressor-like DNA-binding domains"/>
    <property type="match status" value="1"/>
</dbReference>
<accession>A0ABX3F276</accession>
<dbReference type="SUPFAM" id="SSF47413">
    <property type="entry name" value="lambda repressor-like DNA-binding domains"/>
    <property type="match status" value="1"/>
</dbReference>
<dbReference type="SMART" id="SM00530">
    <property type="entry name" value="HTH_XRE"/>
    <property type="match status" value="1"/>
</dbReference>
<keyword evidence="3" id="KW-1185">Reference proteome</keyword>
<gene>
    <name evidence="2" type="ORF">BKH13_00395</name>
</gene>